<dbReference type="GO" id="GO:0006633">
    <property type="term" value="P:fatty acid biosynthetic process"/>
    <property type="evidence" value="ECO:0007669"/>
    <property type="project" value="InterPro"/>
</dbReference>
<dbReference type="InterPro" id="IPR002539">
    <property type="entry name" value="MaoC-like_dom"/>
</dbReference>
<organism evidence="3 4">
    <name type="scientific">Kytococcus schroeteri</name>
    <dbReference type="NCBI Taxonomy" id="138300"/>
    <lineage>
        <taxon>Bacteria</taxon>
        <taxon>Bacillati</taxon>
        <taxon>Actinomycetota</taxon>
        <taxon>Actinomycetes</taxon>
        <taxon>Micrococcales</taxon>
        <taxon>Kytococcaceae</taxon>
        <taxon>Kytococcus</taxon>
    </lineage>
</organism>
<comment type="caution">
    <text evidence="3">The sequence shown here is derived from an EMBL/GenBank/DDBJ whole genome shotgun (WGS) entry which is preliminary data.</text>
</comment>
<dbReference type="PANTHER" id="PTHR43841:SF3">
    <property type="entry name" value="(3R)-HYDROXYACYL-ACP DEHYDRATASE SUBUNIT HADB"/>
    <property type="match status" value="1"/>
</dbReference>
<dbReference type="Gene3D" id="3.10.129.10">
    <property type="entry name" value="Hotdog Thioesterase"/>
    <property type="match status" value="1"/>
</dbReference>
<dbReference type="InterPro" id="IPR029069">
    <property type="entry name" value="HotDog_dom_sf"/>
</dbReference>
<dbReference type="EMBL" id="PKIZ01000004">
    <property type="protein sequence ID" value="PKZ42294.1"/>
    <property type="molecule type" value="Genomic_DNA"/>
</dbReference>
<accession>A0A2I1PCG2</accession>
<sequence length="154" mass="15740">MSDQTPQQPTAAPDVASLTIGDVAFEREVRLTRADLVSYAGASGDHNPIHWSDRVAAEVGLPGVLAHGMLTMGRAATCVGDWAGDPARVLGLSTRFSAPVVVPDPGEAVLTVTGTVKQVEGDTVTLALAVTQEGAPKPVLGRATATVDLSGEDA</sequence>
<dbReference type="RefSeq" id="WP_070705318.1">
    <property type="nucleotide sequence ID" value="NZ_JBHLVH010000027.1"/>
</dbReference>
<evidence type="ECO:0000313" key="3">
    <source>
        <dbReference type="EMBL" id="PKZ42294.1"/>
    </source>
</evidence>
<dbReference type="InterPro" id="IPR003965">
    <property type="entry name" value="Fatty_acid_synthase"/>
</dbReference>
<name>A0A2I1PCG2_9MICO</name>
<dbReference type="Proteomes" id="UP000234206">
    <property type="component" value="Unassembled WGS sequence"/>
</dbReference>
<dbReference type="OrthoDB" id="9800237at2"/>
<dbReference type="SUPFAM" id="SSF54637">
    <property type="entry name" value="Thioesterase/thiol ester dehydrase-isomerase"/>
    <property type="match status" value="1"/>
</dbReference>
<dbReference type="PANTHER" id="PTHR43841">
    <property type="entry name" value="3-HYDROXYACYL-THIOESTER DEHYDRATASE HTDX-RELATED"/>
    <property type="match status" value="1"/>
</dbReference>
<protein>
    <submittedName>
        <fullName evidence="3">Acyl dehydratase</fullName>
    </submittedName>
</protein>
<dbReference type="GO" id="GO:0004312">
    <property type="term" value="F:fatty acid synthase activity"/>
    <property type="evidence" value="ECO:0007669"/>
    <property type="project" value="InterPro"/>
</dbReference>
<dbReference type="Pfam" id="PF01575">
    <property type="entry name" value="MaoC_dehydratas"/>
    <property type="match status" value="1"/>
</dbReference>
<feature type="domain" description="MaoC-like" evidence="2">
    <location>
        <begin position="22"/>
        <end position="126"/>
    </location>
</feature>
<reference evidence="3 4" key="1">
    <citation type="submission" date="2017-12" db="EMBL/GenBank/DDBJ databases">
        <title>Phylogenetic diversity of female urinary microbiome.</title>
        <authorList>
            <person name="Thomas-White K."/>
            <person name="Wolfe A.J."/>
        </authorList>
    </citation>
    <scope>NUCLEOTIDE SEQUENCE [LARGE SCALE GENOMIC DNA]</scope>
    <source>
        <strain evidence="3 4">UMB1298</strain>
    </source>
</reference>
<dbReference type="PRINTS" id="PR01483">
    <property type="entry name" value="FASYNTHASE"/>
</dbReference>
<evidence type="ECO:0000259" key="2">
    <source>
        <dbReference type="Pfam" id="PF01575"/>
    </source>
</evidence>
<evidence type="ECO:0000256" key="1">
    <source>
        <dbReference type="ARBA" id="ARBA00005254"/>
    </source>
</evidence>
<evidence type="ECO:0000313" key="4">
    <source>
        <dbReference type="Proteomes" id="UP000234206"/>
    </source>
</evidence>
<comment type="similarity">
    <text evidence="1">Belongs to the enoyl-CoA hydratase/isomerase family.</text>
</comment>
<dbReference type="AlphaFoldDB" id="A0A2I1PCG2"/>
<keyword evidence="4" id="KW-1185">Reference proteome</keyword>
<dbReference type="GO" id="GO:0005835">
    <property type="term" value="C:fatty acid synthase complex"/>
    <property type="evidence" value="ECO:0007669"/>
    <property type="project" value="InterPro"/>
</dbReference>
<proteinExistence type="inferred from homology"/>
<gene>
    <name evidence="3" type="ORF">CYJ76_03095</name>
</gene>